<dbReference type="InterPro" id="IPR015854">
    <property type="entry name" value="ABC_transpr_LolD-like"/>
</dbReference>
<evidence type="ECO:0000313" key="5">
    <source>
        <dbReference type="EMBL" id="ARN76796.1"/>
    </source>
</evidence>
<dbReference type="InterPro" id="IPR017871">
    <property type="entry name" value="ABC_transporter-like_CS"/>
</dbReference>
<sequence length="206" mass="23599">MLLKFSNLKPTYISEIQVRDSEIYLAPEITIDQGKIYLVEAYSGKGKSSLLDIIYGVHELYEGTLEYGVMEHSRFRESEISYVFQNLKLFPELTALENVQLKNELTDHKSLSEIQAYFKLLGLEGKLNQKVATLSLGQRQRVAIIRSLCMPFKLLLLDEPFSHLDEVNIEIISELLREEIERRNASIILTSLGSIKGLEADVTYRL</sequence>
<dbReference type="STRING" id="331648.BST97_01580"/>
<dbReference type="AlphaFoldDB" id="A0A1W6MH14"/>
<organism evidence="5 6">
    <name type="scientific">Nonlabens spongiae</name>
    <dbReference type="NCBI Taxonomy" id="331648"/>
    <lineage>
        <taxon>Bacteria</taxon>
        <taxon>Pseudomonadati</taxon>
        <taxon>Bacteroidota</taxon>
        <taxon>Flavobacteriia</taxon>
        <taxon>Flavobacteriales</taxon>
        <taxon>Flavobacteriaceae</taxon>
        <taxon>Nonlabens</taxon>
    </lineage>
</organism>
<feature type="domain" description="ABC transporter" evidence="4">
    <location>
        <begin position="3"/>
        <end position="204"/>
    </location>
</feature>
<dbReference type="InterPro" id="IPR027417">
    <property type="entry name" value="P-loop_NTPase"/>
</dbReference>
<dbReference type="Gene3D" id="3.40.50.300">
    <property type="entry name" value="P-loop containing nucleotide triphosphate hydrolases"/>
    <property type="match status" value="1"/>
</dbReference>
<name>A0A1W6MH14_9FLAO</name>
<dbReference type="InterPro" id="IPR003439">
    <property type="entry name" value="ABC_transporter-like_ATP-bd"/>
</dbReference>
<evidence type="ECO:0000256" key="3">
    <source>
        <dbReference type="ARBA" id="ARBA00022840"/>
    </source>
</evidence>
<dbReference type="GO" id="GO:0005886">
    <property type="term" value="C:plasma membrane"/>
    <property type="evidence" value="ECO:0007669"/>
    <property type="project" value="TreeGrafter"/>
</dbReference>
<dbReference type="OrthoDB" id="1098100at2"/>
<dbReference type="SUPFAM" id="SSF52540">
    <property type="entry name" value="P-loop containing nucleoside triphosphate hydrolases"/>
    <property type="match status" value="1"/>
</dbReference>
<dbReference type="GO" id="GO:0016887">
    <property type="term" value="F:ATP hydrolysis activity"/>
    <property type="evidence" value="ECO:0007669"/>
    <property type="project" value="InterPro"/>
</dbReference>
<proteinExistence type="inferred from homology"/>
<dbReference type="PANTHER" id="PTHR24220">
    <property type="entry name" value="IMPORT ATP-BINDING PROTEIN"/>
    <property type="match status" value="1"/>
</dbReference>
<evidence type="ECO:0000313" key="6">
    <source>
        <dbReference type="Proteomes" id="UP000193431"/>
    </source>
</evidence>
<dbReference type="GO" id="GO:0022857">
    <property type="term" value="F:transmembrane transporter activity"/>
    <property type="evidence" value="ECO:0007669"/>
    <property type="project" value="TreeGrafter"/>
</dbReference>
<dbReference type="RefSeq" id="WP_085765595.1">
    <property type="nucleotide sequence ID" value="NZ_CP019344.1"/>
</dbReference>
<keyword evidence="6" id="KW-1185">Reference proteome</keyword>
<gene>
    <name evidence="5" type="ORF">BST97_01580</name>
</gene>
<accession>A0A1W6MH14</accession>
<dbReference type="GO" id="GO:0005524">
    <property type="term" value="F:ATP binding"/>
    <property type="evidence" value="ECO:0007669"/>
    <property type="project" value="UniProtKB-KW"/>
</dbReference>
<evidence type="ECO:0000256" key="1">
    <source>
        <dbReference type="ARBA" id="ARBA00005417"/>
    </source>
</evidence>
<dbReference type="PROSITE" id="PS50893">
    <property type="entry name" value="ABC_TRANSPORTER_2"/>
    <property type="match status" value="1"/>
</dbReference>
<keyword evidence="2" id="KW-0547">Nucleotide-binding</keyword>
<protein>
    <recommendedName>
        <fullName evidence="4">ABC transporter domain-containing protein</fullName>
    </recommendedName>
</protein>
<dbReference type="EMBL" id="CP019344">
    <property type="protein sequence ID" value="ARN76796.1"/>
    <property type="molecule type" value="Genomic_DNA"/>
</dbReference>
<reference evidence="5 6" key="1">
    <citation type="submission" date="2016-11" db="EMBL/GenBank/DDBJ databases">
        <title>Trade-off between light-utilization and light-protection in marine flavobacteria.</title>
        <authorList>
            <person name="Kumagai Y."/>
        </authorList>
    </citation>
    <scope>NUCLEOTIDE SEQUENCE [LARGE SCALE GENOMIC DNA]</scope>
    <source>
        <strain evidence="5 6">JCM 13191</strain>
    </source>
</reference>
<comment type="similarity">
    <text evidence="1">Belongs to the ABC transporter superfamily.</text>
</comment>
<dbReference type="Pfam" id="PF00005">
    <property type="entry name" value="ABC_tran"/>
    <property type="match status" value="1"/>
</dbReference>
<evidence type="ECO:0000256" key="2">
    <source>
        <dbReference type="ARBA" id="ARBA00022741"/>
    </source>
</evidence>
<keyword evidence="3" id="KW-0067">ATP-binding</keyword>
<dbReference type="PANTHER" id="PTHR24220:SF689">
    <property type="entry name" value="LIPOPROTEIN-RELEASING SYSTEM ATP-BINDING PROTEIN LOLD"/>
    <property type="match status" value="1"/>
</dbReference>
<dbReference type="PROSITE" id="PS00211">
    <property type="entry name" value="ABC_TRANSPORTER_1"/>
    <property type="match status" value="1"/>
</dbReference>
<evidence type="ECO:0000259" key="4">
    <source>
        <dbReference type="PROSITE" id="PS50893"/>
    </source>
</evidence>
<dbReference type="Proteomes" id="UP000193431">
    <property type="component" value="Chromosome"/>
</dbReference>